<keyword evidence="6" id="KW-1015">Disulfide bond</keyword>
<feature type="region of interest" description="Disordered" evidence="9">
    <location>
        <begin position="108"/>
        <end position="142"/>
    </location>
</feature>
<evidence type="ECO:0000313" key="14">
    <source>
        <dbReference type="Proteomes" id="UP000596660"/>
    </source>
</evidence>
<dbReference type="InterPro" id="IPR043325">
    <property type="entry name" value="LTSS"/>
</dbReference>
<keyword evidence="10" id="KW-0812">Transmembrane</keyword>
<sequence length="322" mass="32882">MASRGSKVCLVLLVLVMALTWNGVKAQSGGNSCTSVLLSMSSCLNFITGNSSSPASSCCSALSNVVQSQPQCLCSALSSGAASSLGVAINQTRALGLPNACNVQTPPVSQCGGAEPEGPSADFPSGSGSKTVPSTDESNGSTTKSSLYLLSFILSIIRMASLVALVLVITMLSGVALGDDYALACKDALVSLSPCLDFITGSSSTPTSSCCLQLHAIVQSQPWCLCVGLKGNGSEIGLPVNKTKAESLPRVCHVKTQPVSECNKLPAGLSLSAFPSNASKPEGTGPKSDSKNTSNGSMTEFQIHFTLFLLFITLSVSADIAI</sequence>
<accession>A0A803MFK2</accession>
<feature type="compositionally biased region" description="Polar residues" evidence="9">
    <location>
        <begin position="126"/>
        <end position="142"/>
    </location>
</feature>
<keyword evidence="4" id="KW-0336">GPI-anchor</keyword>
<dbReference type="GO" id="GO:0008289">
    <property type="term" value="F:lipid binding"/>
    <property type="evidence" value="ECO:0007669"/>
    <property type="project" value="InterPro"/>
</dbReference>
<dbReference type="Gene3D" id="1.10.110.10">
    <property type="entry name" value="Plant lipid-transfer and hydrophobic proteins"/>
    <property type="match status" value="2"/>
</dbReference>
<keyword evidence="10" id="KW-1133">Transmembrane helix</keyword>
<dbReference type="GO" id="GO:0098552">
    <property type="term" value="C:side of membrane"/>
    <property type="evidence" value="ECO:0007669"/>
    <property type="project" value="UniProtKB-KW"/>
</dbReference>
<organism evidence="13 14">
    <name type="scientific">Chenopodium quinoa</name>
    <name type="common">Quinoa</name>
    <dbReference type="NCBI Taxonomy" id="63459"/>
    <lineage>
        <taxon>Eukaryota</taxon>
        <taxon>Viridiplantae</taxon>
        <taxon>Streptophyta</taxon>
        <taxon>Embryophyta</taxon>
        <taxon>Tracheophyta</taxon>
        <taxon>Spermatophyta</taxon>
        <taxon>Magnoliopsida</taxon>
        <taxon>eudicotyledons</taxon>
        <taxon>Gunneridae</taxon>
        <taxon>Pentapetalae</taxon>
        <taxon>Caryophyllales</taxon>
        <taxon>Chenopodiaceae</taxon>
        <taxon>Chenopodioideae</taxon>
        <taxon>Atripliceae</taxon>
        <taxon>Chenopodium</taxon>
    </lineage>
</organism>
<keyword evidence="5 11" id="KW-0732">Signal</keyword>
<dbReference type="GO" id="GO:0006869">
    <property type="term" value="P:lipid transport"/>
    <property type="evidence" value="ECO:0007669"/>
    <property type="project" value="InterPro"/>
</dbReference>
<evidence type="ECO:0000256" key="5">
    <source>
        <dbReference type="ARBA" id="ARBA00022729"/>
    </source>
</evidence>
<feature type="chain" id="PRO_5031503505" description="Bifunctional inhibitor/plant lipid transfer protein/seed storage helical domain-containing protein" evidence="11">
    <location>
        <begin position="27"/>
        <end position="322"/>
    </location>
</feature>
<dbReference type="OMA" id="ANYGFNI"/>
<evidence type="ECO:0000256" key="9">
    <source>
        <dbReference type="SAM" id="MobiDB-lite"/>
    </source>
</evidence>
<evidence type="ECO:0000256" key="1">
    <source>
        <dbReference type="ARBA" id="ARBA00004609"/>
    </source>
</evidence>
<protein>
    <recommendedName>
        <fullName evidence="12">Bifunctional inhibitor/plant lipid transfer protein/seed storage helical domain-containing protein</fullName>
    </recommendedName>
</protein>
<dbReference type="AlphaFoldDB" id="A0A803MFK2"/>
<comment type="subcellular location">
    <subcellularLocation>
        <location evidence="1">Cell membrane</location>
        <topology evidence="1">Lipid-anchor</topology>
        <topology evidence="1">GPI-anchor</topology>
    </subcellularLocation>
</comment>
<dbReference type="SMART" id="SM00499">
    <property type="entry name" value="AAI"/>
    <property type="match status" value="2"/>
</dbReference>
<dbReference type="Proteomes" id="UP000596660">
    <property type="component" value="Unplaced"/>
</dbReference>
<reference evidence="13" key="1">
    <citation type="journal article" date="2017" name="Nature">
        <title>The genome of Chenopodium quinoa.</title>
        <authorList>
            <person name="Jarvis D.E."/>
            <person name="Ho Y.S."/>
            <person name="Lightfoot D.J."/>
            <person name="Schmoeckel S.M."/>
            <person name="Li B."/>
            <person name="Borm T.J.A."/>
            <person name="Ohyanagi H."/>
            <person name="Mineta K."/>
            <person name="Michell C.T."/>
            <person name="Saber N."/>
            <person name="Kharbatia N.M."/>
            <person name="Rupper R.R."/>
            <person name="Sharp A.R."/>
            <person name="Dally N."/>
            <person name="Boughton B.A."/>
            <person name="Woo Y.H."/>
            <person name="Gao G."/>
            <person name="Schijlen E.G.W.M."/>
            <person name="Guo X."/>
            <person name="Momin A.A."/>
            <person name="Negrao S."/>
            <person name="Al-Babili S."/>
            <person name="Gehring C."/>
            <person name="Roessner U."/>
            <person name="Jung C."/>
            <person name="Murphy K."/>
            <person name="Arold S.T."/>
            <person name="Gojobori T."/>
            <person name="van der Linden C.G."/>
            <person name="van Loo E.N."/>
            <person name="Jellen E.N."/>
            <person name="Maughan P.J."/>
            <person name="Tester M."/>
        </authorList>
    </citation>
    <scope>NUCLEOTIDE SEQUENCE [LARGE SCALE GENOMIC DNA]</scope>
    <source>
        <strain evidence="13">cv. PI 614886</strain>
    </source>
</reference>
<proteinExistence type="inferred from homology"/>
<dbReference type="InterPro" id="IPR016140">
    <property type="entry name" value="Bifunc_inhib/LTP/seed_store"/>
</dbReference>
<evidence type="ECO:0000256" key="2">
    <source>
        <dbReference type="ARBA" id="ARBA00009748"/>
    </source>
</evidence>
<reference evidence="13" key="2">
    <citation type="submission" date="2021-03" db="UniProtKB">
        <authorList>
            <consortium name="EnsemblPlants"/>
        </authorList>
    </citation>
    <scope>IDENTIFICATION</scope>
</reference>
<dbReference type="CDD" id="cd00010">
    <property type="entry name" value="AAI_LTSS"/>
    <property type="match status" value="2"/>
</dbReference>
<evidence type="ECO:0000313" key="13">
    <source>
        <dbReference type="EnsemblPlants" id="AUR62028596-RA:cds"/>
    </source>
</evidence>
<feature type="domain" description="Bifunctional inhibitor/plant lipid transfer protein/seed storage helical" evidence="12">
    <location>
        <begin position="185"/>
        <end position="262"/>
    </location>
</feature>
<evidence type="ECO:0000259" key="12">
    <source>
        <dbReference type="SMART" id="SM00499"/>
    </source>
</evidence>
<keyword evidence="14" id="KW-1185">Reference proteome</keyword>
<feature type="signal peptide" evidence="11">
    <location>
        <begin position="1"/>
        <end position="26"/>
    </location>
</feature>
<dbReference type="InterPro" id="IPR000528">
    <property type="entry name" value="Plant_nsLTP"/>
</dbReference>
<dbReference type="SUPFAM" id="SSF47699">
    <property type="entry name" value="Bifunctional inhibitor/lipid-transfer protein/seed storage 2S albumin"/>
    <property type="match status" value="2"/>
</dbReference>
<dbReference type="PRINTS" id="PR00382">
    <property type="entry name" value="LIPIDTRNSFER"/>
</dbReference>
<dbReference type="GO" id="GO:0005886">
    <property type="term" value="C:plasma membrane"/>
    <property type="evidence" value="ECO:0007669"/>
    <property type="project" value="UniProtKB-SubCell"/>
</dbReference>
<keyword evidence="7" id="KW-0325">Glycoprotein</keyword>
<feature type="region of interest" description="Disordered" evidence="9">
    <location>
        <begin position="273"/>
        <end position="295"/>
    </location>
</feature>
<keyword evidence="3" id="KW-1003">Cell membrane</keyword>
<dbReference type="Gramene" id="AUR62028596-RA">
    <property type="protein sequence ID" value="AUR62028596-RA:cds"/>
    <property type="gene ID" value="AUR62028596"/>
</dbReference>
<feature type="transmembrane region" description="Helical" evidence="10">
    <location>
        <begin position="147"/>
        <end position="169"/>
    </location>
</feature>
<name>A0A803MFK2_CHEQI</name>
<comment type="similarity">
    <text evidence="2">Belongs to the plant LTP family.</text>
</comment>
<evidence type="ECO:0000256" key="7">
    <source>
        <dbReference type="ARBA" id="ARBA00023180"/>
    </source>
</evidence>
<evidence type="ECO:0000256" key="10">
    <source>
        <dbReference type="SAM" id="Phobius"/>
    </source>
</evidence>
<feature type="domain" description="Bifunctional inhibitor/plant lipid transfer protein/seed storage helical" evidence="12">
    <location>
        <begin position="33"/>
        <end position="111"/>
    </location>
</feature>
<evidence type="ECO:0000256" key="8">
    <source>
        <dbReference type="ARBA" id="ARBA00023288"/>
    </source>
</evidence>
<dbReference type="EnsemblPlants" id="AUR62028596-RA">
    <property type="protein sequence ID" value="AUR62028596-RA:cds"/>
    <property type="gene ID" value="AUR62028596"/>
</dbReference>
<dbReference type="PANTHER" id="PTHR33044">
    <property type="entry name" value="BIFUNCTIONAL INHIBITOR/LIPID-TRANSFER PROTEIN/SEED STORAGE 2S ALBUMIN SUPERFAMILY PROTEIN-RELATED"/>
    <property type="match status" value="1"/>
</dbReference>
<dbReference type="InterPro" id="IPR036312">
    <property type="entry name" value="Bifun_inhib/LTP/seed_sf"/>
</dbReference>
<evidence type="ECO:0000256" key="4">
    <source>
        <dbReference type="ARBA" id="ARBA00022622"/>
    </source>
</evidence>
<evidence type="ECO:0000256" key="6">
    <source>
        <dbReference type="ARBA" id="ARBA00023157"/>
    </source>
</evidence>
<keyword evidence="8" id="KW-0449">Lipoprotein</keyword>
<evidence type="ECO:0000256" key="11">
    <source>
        <dbReference type="SAM" id="SignalP"/>
    </source>
</evidence>
<dbReference type="FunFam" id="1.10.110.10:FF:000001">
    <property type="entry name" value="Bifunctional inhibitor/lipid-transfer protein/seed storage 2S albumin superfamily protein"/>
    <property type="match status" value="2"/>
</dbReference>
<evidence type="ECO:0000256" key="3">
    <source>
        <dbReference type="ARBA" id="ARBA00022475"/>
    </source>
</evidence>
<dbReference type="Pfam" id="PF14368">
    <property type="entry name" value="LTP_2"/>
    <property type="match status" value="2"/>
</dbReference>
<keyword evidence="10" id="KW-0472">Membrane</keyword>